<dbReference type="EC" id="1.8.1.9" evidence="7"/>
<evidence type="ECO:0000256" key="5">
    <source>
        <dbReference type="ARBA" id="ARBA00023157"/>
    </source>
</evidence>
<evidence type="ECO:0000256" key="4">
    <source>
        <dbReference type="ARBA" id="ARBA00023002"/>
    </source>
</evidence>
<keyword evidence="11" id="KW-1185">Reference proteome</keyword>
<evidence type="ECO:0000313" key="11">
    <source>
        <dbReference type="Proteomes" id="UP000198324"/>
    </source>
</evidence>
<comment type="subunit">
    <text evidence="7">Homodimer.</text>
</comment>
<evidence type="ECO:0000256" key="6">
    <source>
        <dbReference type="ARBA" id="ARBA00023284"/>
    </source>
</evidence>
<dbReference type="InterPro" id="IPR023753">
    <property type="entry name" value="FAD/NAD-binding_dom"/>
</dbReference>
<accession>A0A238XQM3</accession>
<dbReference type="Pfam" id="PF07992">
    <property type="entry name" value="Pyr_redox_2"/>
    <property type="match status" value="1"/>
</dbReference>
<keyword evidence="8" id="KW-0521">NADP</keyword>
<dbReference type="NCBIfam" id="TIGR01292">
    <property type="entry name" value="TRX_reduct"/>
    <property type="match status" value="1"/>
</dbReference>
<dbReference type="InterPro" id="IPR036188">
    <property type="entry name" value="FAD/NAD-bd_sf"/>
</dbReference>
<evidence type="ECO:0000256" key="3">
    <source>
        <dbReference type="ARBA" id="ARBA00022827"/>
    </source>
</evidence>
<keyword evidence="2 7" id="KW-0285">Flavoprotein</keyword>
<dbReference type="PRINTS" id="PR00469">
    <property type="entry name" value="PNDRDTASEII"/>
</dbReference>
<dbReference type="AlphaFoldDB" id="A0A238XQM3"/>
<comment type="cofactor">
    <cofactor evidence="8">
        <name>FAD</name>
        <dbReference type="ChEBI" id="CHEBI:57692"/>
    </cofactor>
    <text evidence="8">Binds 1 FAD per subunit.</text>
</comment>
<sequence>MNTYDVVVIGGGPAGLTAALYLVRAGVNTALVEKLSPGGQVLMTEEIENYPGFPKPVKGYELVDKFVEHLNNYELSRHSDEVRSITAADGGYDIKVGDEVLRAKAVVLCSGARYKRVGTPGEDLYTGRGVSYCALCDGNFFRGKTVAVIGGGNSALEESLYLARLVDKLHLIHRRDEFRGAKCYQDKCVTNPKISILRSTVVEEIKGDPFKGVTSVALKNVKNGGKSELAVDGVFVFVGFEPVCPFVPEGLGLDPAGFIVTDCEMRTNLPGIFAAGDVRSKNCRQVATAVGDGATAATAAYAYLEELNA</sequence>
<dbReference type="SUPFAM" id="SSF51905">
    <property type="entry name" value="FAD/NAD(P)-binding domain"/>
    <property type="match status" value="1"/>
</dbReference>
<dbReference type="Proteomes" id="UP000198324">
    <property type="component" value="Unassembled WGS sequence"/>
</dbReference>
<evidence type="ECO:0000256" key="7">
    <source>
        <dbReference type="RuleBase" id="RU003880"/>
    </source>
</evidence>
<evidence type="ECO:0000256" key="1">
    <source>
        <dbReference type="ARBA" id="ARBA00009333"/>
    </source>
</evidence>
<name>A0A238XQM3_9BACT</name>
<dbReference type="OrthoDB" id="9806179at2"/>
<proteinExistence type="inferred from homology"/>
<keyword evidence="4 7" id="KW-0560">Oxidoreductase</keyword>
<comment type="catalytic activity">
    <reaction evidence="7">
        <text>[thioredoxin]-dithiol + NADP(+) = [thioredoxin]-disulfide + NADPH + H(+)</text>
        <dbReference type="Rhea" id="RHEA:20345"/>
        <dbReference type="Rhea" id="RHEA-COMP:10698"/>
        <dbReference type="Rhea" id="RHEA-COMP:10700"/>
        <dbReference type="ChEBI" id="CHEBI:15378"/>
        <dbReference type="ChEBI" id="CHEBI:29950"/>
        <dbReference type="ChEBI" id="CHEBI:50058"/>
        <dbReference type="ChEBI" id="CHEBI:57783"/>
        <dbReference type="ChEBI" id="CHEBI:58349"/>
        <dbReference type="EC" id="1.8.1.9"/>
    </reaction>
</comment>
<dbReference type="GO" id="GO:0005737">
    <property type="term" value="C:cytoplasm"/>
    <property type="evidence" value="ECO:0007669"/>
    <property type="project" value="InterPro"/>
</dbReference>
<dbReference type="PROSITE" id="PS00573">
    <property type="entry name" value="PYRIDINE_REDOX_2"/>
    <property type="match status" value="1"/>
</dbReference>
<organism evidence="10 11">
    <name type="scientific">Humidesulfovibrio mexicanus</name>
    <dbReference type="NCBI Taxonomy" id="147047"/>
    <lineage>
        <taxon>Bacteria</taxon>
        <taxon>Pseudomonadati</taxon>
        <taxon>Thermodesulfobacteriota</taxon>
        <taxon>Desulfovibrionia</taxon>
        <taxon>Desulfovibrionales</taxon>
        <taxon>Desulfovibrionaceae</taxon>
        <taxon>Humidesulfovibrio</taxon>
    </lineage>
</organism>
<protein>
    <recommendedName>
        <fullName evidence="7">Thioredoxin reductase</fullName>
        <ecNumber evidence="7">1.8.1.9</ecNumber>
    </recommendedName>
</protein>
<evidence type="ECO:0000259" key="9">
    <source>
        <dbReference type="Pfam" id="PF07992"/>
    </source>
</evidence>
<evidence type="ECO:0000313" key="10">
    <source>
        <dbReference type="EMBL" id="SNR60878.1"/>
    </source>
</evidence>
<dbReference type="EMBL" id="FZOC01000001">
    <property type="protein sequence ID" value="SNR60878.1"/>
    <property type="molecule type" value="Genomic_DNA"/>
</dbReference>
<dbReference type="PRINTS" id="PR00368">
    <property type="entry name" value="FADPNR"/>
</dbReference>
<dbReference type="GO" id="GO:0004791">
    <property type="term" value="F:thioredoxin-disulfide reductase (NADPH) activity"/>
    <property type="evidence" value="ECO:0007669"/>
    <property type="project" value="UniProtKB-UniRule"/>
</dbReference>
<dbReference type="InterPro" id="IPR005982">
    <property type="entry name" value="Thioredox_Rdtase"/>
</dbReference>
<feature type="domain" description="FAD/NAD(P)-binding" evidence="9">
    <location>
        <begin position="4"/>
        <end position="293"/>
    </location>
</feature>
<comment type="similarity">
    <text evidence="1 7">Belongs to the class-II pyridine nucleotide-disulfide oxidoreductase family.</text>
</comment>
<gene>
    <name evidence="10" type="ORF">SAMN04488503_0322</name>
</gene>
<keyword evidence="3 7" id="KW-0274">FAD</keyword>
<evidence type="ECO:0000256" key="2">
    <source>
        <dbReference type="ARBA" id="ARBA00022630"/>
    </source>
</evidence>
<dbReference type="PANTHER" id="PTHR48105">
    <property type="entry name" value="THIOREDOXIN REDUCTASE 1-RELATED-RELATED"/>
    <property type="match status" value="1"/>
</dbReference>
<dbReference type="Gene3D" id="3.50.50.60">
    <property type="entry name" value="FAD/NAD(P)-binding domain"/>
    <property type="match status" value="2"/>
</dbReference>
<evidence type="ECO:0000256" key="8">
    <source>
        <dbReference type="RuleBase" id="RU003881"/>
    </source>
</evidence>
<dbReference type="GO" id="GO:0019430">
    <property type="term" value="P:removal of superoxide radicals"/>
    <property type="evidence" value="ECO:0007669"/>
    <property type="project" value="UniProtKB-UniRule"/>
</dbReference>
<keyword evidence="6 7" id="KW-0676">Redox-active center</keyword>
<dbReference type="RefSeq" id="WP_089271033.1">
    <property type="nucleotide sequence ID" value="NZ_FZOC01000001.1"/>
</dbReference>
<reference evidence="10 11" key="1">
    <citation type="submission" date="2017-06" db="EMBL/GenBank/DDBJ databases">
        <authorList>
            <person name="Kim H.J."/>
            <person name="Triplett B.A."/>
        </authorList>
    </citation>
    <scope>NUCLEOTIDE SEQUENCE [LARGE SCALE GENOMIC DNA]</scope>
    <source>
        <strain evidence="10 11">DSM 13116</strain>
    </source>
</reference>
<dbReference type="InterPro" id="IPR050097">
    <property type="entry name" value="Ferredoxin-NADP_redctase_2"/>
</dbReference>
<dbReference type="InterPro" id="IPR008255">
    <property type="entry name" value="Pyr_nucl-diS_OxRdtase_2_AS"/>
</dbReference>
<keyword evidence="5" id="KW-1015">Disulfide bond</keyword>